<comment type="caution">
    <text evidence="3">The sequence shown here is derived from an EMBL/GenBank/DDBJ whole genome shotgun (WGS) entry which is preliminary data.</text>
</comment>
<feature type="chain" id="PRO_5046260005" description="Glycosyltransferase family 2 protein" evidence="2">
    <location>
        <begin position="22"/>
        <end position="558"/>
    </location>
</feature>
<feature type="region of interest" description="Disordered" evidence="1">
    <location>
        <begin position="166"/>
        <end position="223"/>
    </location>
</feature>
<gene>
    <name evidence="3" type="ORF">PCOR1329_LOCUS81719</name>
</gene>
<keyword evidence="4" id="KW-1185">Reference proteome</keyword>
<dbReference type="EMBL" id="CAUYUJ010021682">
    <property type="protein sequence ID" value="CAK0906392.1"/>
    <property type="molecule type" value="Genomic_DNA"/>
</dbReference>
<proteinExistence type="predicted"/>
<sequence>MARRAYLVRSLWLTGPSAVASVIFHSMCCQALAMRQATVACTAMLTCCHRPGALLDIRHEDLLPPLRQRGSRYADWGLVVAPSARIGRTKSGEKDDILIIGILDRAFVKDVANYIHASSHDGEQVFRHFILQSYEKAINELLLALALEPSLAAAAGTGGGPAAGRAAHAARLAEEHSARDAARAARLSAREARRGRRSSGPRRLRAASAAPGRAGEDVGGDGAGATLLPVRRTASDPRVVVSLTTVPAGVGTLRPTLQSLRNQTFPADAIELNLPLASSRGLGHYPDLLPEDAEGVDVYRTDDWLALTNIVPTAQRAQQTGAPTLVIVVDDDRVYPSTLVEDHVRAFRERPRAASTCRGYRMPPRGDISPAVFFPAWDELGHSIYGHHLLAPARARRVAVVTGSDSWAVDPSLLGPELWQELASPVPRGSASGGEVAIQGEPNISRVAMLMNDIWVSGQLSRHGVQKYVVPCQGEARSPVKSEDRDRQNIPRDRRRDAMNEQVMRFFAADWLREELMPPEEIARQAWAVPELPPPPKASRRSPLRRAIGGLARAFFRS</sequence>
<evidence type="ECO:0000256" key="1">
    <source>
        <dbReference type="SAM" id="MobiDB-lite"/>
    </source>
</evidence>
<dbReference type="Proteomes" id="UP001189429">
    <property type="component" value="Unassembled WGS sequence"/>
</dbReference>
<reference evidence="3" key="1">
    <citation type="submission" date="2023-10" db="EMBL/GenBank/DDBJ databases">
        <authorList>
            <person name="Chen Y."/>
            <person name="Shah S."/>
            <person name="Dougan E. K."/>
            <person name="Thang M."/>
            <person name="Chan C."/>
        </authorList>
    </citation>
    <scope>NUCLEOTIDE SEQUENCE [LARGE SCALE GENOMIC DNA]</scope>
</reference>
<evidence type="ECO:0008006" key="5">
    <source>
        <dbReference type="Google" id="ProtNLM"/>
    </source>
</evidence>
<keyword evidence="2" id="KW-0732">Signal</keyword>
<name>A0ABN9Y4S9_9DINO</name>
<accession>A0ABN9Y4S9</accession>
<evidence type="ECO:0000313" key="3">
    <source>
        <dbReference type="EMBL" id="CAK0906392.1"/>
    </source>
</evidence>
<evidence type="ECO:0000256" key="2">
    <source>
        <dbReference type="SAM" id="SignalP"/>
    </source>
</evidence>
<feature type="compositionally biased region" description="Basic and acidic residues" evidence="1">
    <location>
        <begin position="478"/>
        <end position="496"/>
    </location>
</feature>
<feature type="region of interest" description="Disordered" evidence="1">
    <location>
        <begin position="475"/>
        <end position="496"/>
    </location>
</feature>
<feature type="compositionally biased region" description="Basic and acidic residues" evidence="1">
    <location>
        <begin position="171"/>
        <end position="192"/>
    </location>
</feature>
<feature type="signal peptide" evidence="2">
    <location>
        <begin position="1"/>
        <end position="21"/>
    </location>
</feature>
<protein>
    <recommendedName>
        <fullName evidence="5">Glycosyltransferase family 2 protein</fullName>
    </recommendedName>
</protein>
<evidence type="ECO:0000313" key="4">
    <source>
        <dbReference type="Proteomes" id="UP001189429"/>
    </source>
</evidence>
<feature type="compositionally biased region" description="Basic residues" evidence="1">
    <location>
        <begin position="193"/>
        <end position="205"/>
    </location>
</feature>
<organism evidence="3 4">
    <name type="scientific">Prorocentrum cordatum</name>
    <dbReference type="NCBI Taxonomy" id="2364126"/>
    <lineage>
        <taxon>Eukaryota</taxon>
        <taxon>Sar</taxon>
        <taxon>Alveolata</taxon>
        <taxon>Dinophyceae</taxon>
        <taxon>Prorocentrales</taxon>
        <taxon>Prorocentraceae</taxon>
        <taxon>Prorocentrum</taxon>
    </lineage>
</organism>